<dbReference type="InterPro" id="IPR013968">
    <property type="entry name" value="PKS_KR"/>
</dbReference>
<feature type="domain" description="PKS/mFAS DH" evidence="9">
    <location>
        <begin position="80"/>
        <end position="368"/>
    </location>
</feature>
<evidence type="ECO:0000256" key="2">
    <source>
        <dbReference type="ARBA" id="ARBA00022553"/>
    </source>
</evidence>
<dbReference type="Gene3D" id="3.10.129.110">
    <property type="entry name" value="Polyketide synthase dehydratase"/>
    <property type="match status" value="1"/>
</dbReference>
<feature type="domain" description="Ketosynthase family 3 (KS3)" evidence="8">
    <location>
        <begin position="993"/>
        <end position="1230"/>
    </location>
</feature>
<dbReference type="Proteomes" id="UP000190539">
    <property type="component" value="Unassembled WGS sequence"/>
</dbReference>
<dbReference type="SMART" id="SM00826">
    <property type="entry name" value="PKS_DH"/>
    <property type="match status" value="1"/>
</dbReference>
<dbReference type="CDD" id="cd08956">
    <property type="entry name" value="KR_3_FAS_SDR_x"/>
    <property type="match status" value="1"/>
</dbReference>
<evidence type="ECO:0000259" key="9">
    <source>
        <dbReference type="PROSITE" id="PS52019"/>
    </source>
</evidence>
<dbReference type="PANTHER" id="PTHR43775">
    <property type="entry name" value="FATTY ACID SYNTHASE"/>
    <property type="match status" value="1"/>
</dbReference>
<feature type="region of interest" description="Disordered" evidence="6">
    <location>
        <begin position="206"/>
        <end position="228"/>
    </location>
</feature>
<dbReference type="PROSITE" id="PS52004">
    <property type="entry name" value="KS3_2"/>
    <property type="match status" value="1"/>
</dbReference>
<dbReference type="InterPro" id="IPR018201">
    <property type="entry name" value="Ketoacyl_synth_AS"/>
</dbReference>
<dbReference type="PROSITE" id="PS50075">
    <property type="entry name" value="CARRIER"/>
    <property type="match status" value="1"/>
</dbReference>
<dbReference type="InterPro" id="IPR050091">
    <property type="entry name" value="PKS_NRPS_Biosynth_Enz"/>
</dbReference>
<evidence type="ECO:0000256" key="3">
    <source>
        <dbReference type="ARBA" id="ARBA00022679"/>
    </source>
</evidence>
<dbReference type="SMART" id="SM00823">
    <property type="entry name" value="PKS_PP"/>
    <property type="match status" value="1"/>
</dbReference>
<dbReference type="InterPro" id="IPR057326">
    <property type="entry name" value="KR_dom"/>
</dbReference>
<dbReference type="Gene3D" id="3.40.50.720">
    <property type="entry name" value="NAD(P)-binding Rossmann-like Domain"/>
    <property type="match status" value="1"/>
</dbReference>
<dbReference type="GO" id="GO:0004315">
    <property type="term" value="F:3-oxoacyl-[acyl-carrier-protein] synthase activity"/>
    <property type="evidence" value="ECO:0007669"/>
    <property type="project" value="InterPro"/>
</dbReference>
<dbReference type="InterPro" id="IPR049900">
    <property type="entry name" value="PKS_mFAS_DH"/>
</dbReference>
<organism evidence="10 11">
    <name type="scientific">Streptomyces tsukubensis</name>
    <dbReference type="NCBI Taxonomy" id="83656"/>
    <lineage>
        <taxon>Bacteria</taxon>
        <taxon>Bacillati</taxon>
        <taxon>Actinomycetota</taxon>
        <taxon>Actinomycetes</taxon>
        <taxon>Kitasatosporales</taxon>
        <taxon>Streptomycetaceae</taxon>
        <taxon>Streptomyces</taxon>
    </lineage>
</organism>
<dbReference type="FunFam" id="1.10.1200.10:FF:000007">
    <property type="entry name" value="Probable polyketide synthase pks17"/>
    <property type="match status" value="1"/>
</dbReference>
<dbReference type="Pfam" id="PF22953">
    <property type="entry name" value="SpnB_Rossmann"/>
    <property type="match status" value="1"/>
</dbReference>
<dbReference type="InterPro" id="IPR036291">
    <property type="entry name" value="NAD(P)-bd_dom_sf"/>
</dbReference>
<evidence type="ECO:0000256" key="4">
    <source>
        <dbReference type="ARBA" id="ARBA00023268"/>
    </source>
</evidence>
<dbReference type="PANTHER" id="PTHR43775:SF51">
    <property type="entry name" value="INACTIVE PHENOLPHTHIOCEROL SYNTHESIS POLYKETIDE SYNTHASE TYPE I PKS1-RELATED"/>
    <property type="match status" value="1"/>
</dbReference>
<name>A0A1V3ZYX4_9ACTN</name>
<dbReference type="InterPro" id="IPR020806">
    <property type="entry name" value="PKS_PP-bd"/>
</dbReference>
<dbReference type="InterPro" id="IPR049551">
    <property type="entry name" value="PKS_DH_C"/>
</dbReference>
<dbReference type="PROSITE" id="PS00012">
    <property type="entry name" value="PHOSPHOPANTETHEINE"/>
    <property type="match status" value="1"/>
</dbReference>
<feature type="domain" description="Carrier" evidence="7">
    <location>
        <begin position="896"/>
        <end position="971"/>
    </location>
</feature>
<dbReference type="Gene3D" id="3.40.47.10">
    <property type="match status" value="1"/>
</dbReference>
<proteinExistence type="predicted"/>
<keyword evidence="2" id="KW-0597">Phosphoprotein</keyword>
<dbReference type="InterPro" id="IPR020841">
    <property type="entry name" value="PKS_Beta-ketoAc_synthase_dom"/>
</dbReference>
<evidence type="ECO:0000313" key="10">
    <source>
        <dbReference type="EMBL" id="OON70421.1"/>
    </source>
</evidence>
<evidence type="ECO:0000256" key="6">
    <source>
        <dbReference type="SAM" id="MobiDB-lite"/>
    </source>
</evidence>
<dbReference type="GO" id="GO:0004312">
    <property type="term" value="F:fatty acid synthase activity"/>
    <property type="evidence" value="ECO:0007669"/>
    <property type="project" value="TreeGrafter"/>
</dbReference>
<dbReference type="InterPro" id="IPR036736">
    <property type="entry name" value="ACP-like_sf"/>
</dbReference>
<sequence>PTLTLTTLHRNQGTLTHLLKSFAHAWAAGLSPDWGILYAHTEAQRTSLPTYAFQRTRHWIETPPSARFDMAAAGQHTLEHPFLAASLVLAEGEAEDSEQELLLTGRISLETLPWLTDHVVKGVPLLPGTAFLEIAVRAGDEAGCGTVEDLTLQAPLLMPDDGGVRVQVRVAPQDDAGRRSFQVYAREEDAPDDVSWSPHATGVLSRLPSGSSAVPVAAGRNNEWPPSGATSVPLDTVYEELAGHGYVYGPAFRGLSAAWKFEDDLLTEVALPDVEQLASDHFALHPALLDAATQAVLLAALTRGEEPSLLPFSWRDFTVHATGADHVRVWLSWLSQDQVRIEITTTSGLPVATAESLTLRPADLTALASLRSAQQDALFHIDWRPAPAPGTSADTTHDTDIPIAAVRTGGRATESSGYLAGCEALDASGHLDAHGDLASLTSRLDEGSVPAPSLVFAFLETEPGEGPSIPSAHAEARHTLRLVQEWLAEPRFEKSRIVLVTHGAVRTRDDDPTPDGGAVSWGLVRSAQTETPERFVLADVDGTADSYRALLDAVVQGEAQFAIREGSVLVPRLARTVPAAPAVSAEDGGRATFSTDGTVLITGGTGTLGRTVARHLVERHDVRHLMLISRHGPQTQGSEEFLAELRATGAHVEIVACDASDRAELQALMERLPAAHPLTAVIHAAGVLDDGVIDALTPERLQTAMRPKVDAAVHLHELTRDMDLDAFVLFSSAAGVLGSAGQANYAAANAFLDSLARHRRQNGGRAVSLAWGLWEERSSLTGGMGTTALRRLAGLGIGALPTEAALSLFDTACAAALSTSANEGRAEAELLPMRLDTAVLTAGTAAGTSTVPPLLRDLVKPRVHRATVSKAGSGTDPADSTAAHPFAAVPADQRDSVLLDLIRAGAAAVLGFDSAEAVPATRAFKDLGFDSLASVELRNRLNRATGLRLPATLVFDHPNCESLAQYLLGELYGAESDATASAQTQPVSGVVENDPVVIVSMSCRFPGGANSPEALWQLIEDSGDTVSHMPTDRGWDLDALYDPHNERPGTFSTAAGSFLYDAAGFDAEFFGISPREALAMDPQQRLLLETSWEAFERAGIDPSTLRGSRTGVFAGVMYHDYGSRLTSVPEDVEGYLINGSAGSVASGRVAYSFGLEGPAVTIDTACSSSLVALHMAAQALRNGECTMALVGGVTVMATPAPFIEFSRQRGLAADGRCKAFSADADGTGWG</sequence>
<feature type="non-terminal residue" evidence="10">
    <location>
        <position position="1230"/>
    </location>
</feature>
<dbReference type="PROSITE" id="PS00606">
    <property type="entry name" value="KS3_1"/>
    <property type="match status" value="1"/>
</dbReference>
<accession>A0A1V3ZYX4</accession>
<feature type="region of interest" description="C-terminal hotdog fold" evidence="5">
    <location>
        <begin position="229"/>
        <end position="368"/>
    </location>
</feature>
<gene>
    <name evidence="10" type="ORF">B1H18_34670</name>
</gene>
<dbReference type="GO" id="GO:0031177">
    <property type="term" value="F:phosphopantetheine binding"/>
    <property type="evidence" value="ECO:0007669"/>
    <property type="project" value="InterPro"/>
</dbReference>
<dbReference type="Pfam" id="PF14765">
    <property type="entry name" value="PS-DH"/>
    <property type="match status" value="1"/>
</dbReference>
<dbReference type="InterPro" id="IPR016039">
    <property type="entry name" value="Thiolase-like"/>
</dbReference>
<dbReference type="Pfam" id="PF21089">
    <property type="entry name" value="PKS_DH_N"/>
    <property type="match status" value="1"/>
</dbReference>
<dbReference type="SMART" id="SM00825">
    <property type="entry name" value="PKS_KS"/>
    <property type="match status" value="1"/>
</dbReference>
<comment type="caution">
    <text evidence="10">The sequence shown here is derived from an EMBL/GenBank/DDBJ whole genome shotgun (WGS) entry which is preliminary data.</text>
</comment>
<evidence type="ECO:0000256" key="5">
    <source>
        <dbReference type="PROSITE-ProRule" id="PRU01363"/>
    </source>
</evidence>
<feature type="non-terminal residue" evidence="10">
    <location>
        <position position="1"/>
    </location>
</feature>
<reference evidence="10 11" key="1">
    <citation type="submission" date="2017-02" db="EMBL/GenBank/DDBJ databases">
        <title>Draft Genome Sequence of Streptomyces tsukubaensis F601, a Producer of the immunosuppressant tacrolimus FK506.</title>
        <authorList>
            <person name="Zong G."/>
            <person name="Zhong C."/>
            <person name="Fu J."/>
            <person name="Qin R."/>
            <person name="Cao G."/>
        </authorList>
    </citation>
    <scope>NUCLEOTIDE SEQUENCE [LARGE SCALE GENOMIC DNA]</scope>
    <source>
        <strain evidence="10 11">F601</strain>
    </source>
</reference>
<evidence type="ECO:0000313" key="11">
    <source>
        <dbReference type="Proteomes" id="UP000190539"/>
    </source>
</evidence>
<keyword evidence="1" id="KW-0596">Phosphopantetheine</keyword>
<evidence type="ECO:0000259" key="7">
    <source>
        <dbReference type="PROSITE" id="PS50075"/>
    </source>
</evidence>
<dbReference type="EMBL" id="MVFC01000082">
    <property type="protein sequence ID" value="OON70421.1"/>
    <property type="molecule type" value="Genomic_DNA"/>
</dbReference>
<dbReference type="InterPro" id="IPR049552">
    <property type="entry name" value="PKS_DH_N"/>
</dbReference>
<dbReference type="SMART" id="SM01294">
    <property type="entry name" value="PKS_PP_betabranch"/>
    <property type="match status" value="1"/>
</dbReference>
<dbReference type="STRING" id="83656.B1H18_34670"/>
<evidence type="ECO:0000259" key="8">
    <source>
        <dbReference type="PROSITE" id="PS52004"/>
    </source>
</evidence>
<dbReference type="Pfam" id="PF00550">
    <property type="entry name" value="PP-binding"/>
    <property type="match status" value="1"/>
</dbReference>
<feature type="active site" description="Proton donor; for dehydratase activity" evidence="5">
    <location>
        <position position="290"/>
    </location>
</feature>
<protein>
    <submittedName>
        <fullName evidence="10">Uncharacterized protein</fullName>
    </submittedName>
</protein>
<dbReference type="InterPro" id="IPR009081">
    <property type="entry name" value="PP-bd_ACP"/>
</dbReference>
<keyword evidence="11" id="KW-1185">Reference proteome</keyword>
<dbReference type="SMART" id="SM00822">
    <property type="entry name" value="PKS_KR"/>
    <property type="match status" value="1"/>
</dbReference>
<keyword evidence="4" id="KW-0511">Multifunctional enzyme</keyword>
<dbReference type="Gene3D" id="3.30.70.3290">
    <property type="match status" value="1"/>
</dbReference>
<feature type="active site" description="Proton acceptor; for dehydratase activity" evidence="5">
    <location>
        <position position="118"/>
    </location>
</feature>
<evidence type="ECO:0000256" key="1">
    <source>
        <dbReference type="ARBA" id="ARBA00022450"/>
    </source>
</evidence>
<dbReference type="InterPro" id="IPR006162">
    <property type="entry name" value="Ppantetheine_attach_site"/>
</dbReference>
<keyword evidence="3" id="KW-0808">Transferase</keyword>
<dbReference type="Pfam" id="PF00109">
    <property type="entry name" value="ketoacyl-synt"/>
    <property type="match status" value="1"/>
</dbReference>
<dbReference type="InterPro" id="IPR014030">
    <property type="entry name" value="Ketoacyl_synth_N"/>
</dbReference>
<feature type="region of interest" description="N-terminal hotdog fold" evidence="5">
    <location>
        <begin position="80"/>
        <end position="211"/>
    </location>
</feature>
<dbReference type="SUPFAM" id="SSF51735">
    <property type="entry name" value="NAD(P)-binding Rossmann-fold domains"/>
    <property type="match status" value="2"/>
</dbReference>
<dbReference type="PROSITE" id="PS52019">
    <property type="entry name" value="PKS_MFAS_DH"/>
    <property type="match status" value="1"/>
</dbReference>
<dbReference type="SUPFAM" id="SSF47336">
    <property type="entry name" value="ACP-like"/>
    <property type="match status" value="1"/>
</dbReference>
<dbReference type="SUPFAM" id="SSF53901">
    <property type="entry name" value="Thiolase-like"/>
    <property type="match status" value="1"/>
</dbReference>
<dbReference type="Gene3D" id="1.10.1200.10">
    <property type="entry name" value="ACP-like"/>
    <property type="match status" value="1"/>
</dbReference>
<dbReference type="CDD" id="cd00833">
    <property type="entry name" value="PKS"/>
    <property type="match status" value="1"/>
</dbReference>
<dbReference type="RefSeq" id="WP_143621678.1">
    <property type="nucleotide sequence ID" value="NZ_MVFC01000082.1"/>
</dbReference>
<dbReference type="Pfam" id="PF08659">
    <property type="entry name" value="KR"/>
    <property type="match status" value="1"/>
</dbReference>
<dbReference type="GO" id="GO:0017000">
    <property type="term" value="P:antibiotic biosynthetic process"/>
    <property type="evidence" value="ECO:0007669"/>
    <property type="project" value="UniProtKB-ARBA"/>
</dbReference>
<dbReference type="InterPro" id="IPR020807">
    <property type="entry name" value="PKS_DH"/>
</dbReference>
<dbReference type="GO" id="GO:0006633">
    <property type="term" value="P:fatty acid biosynthetic process"/>
    <property type="evidence" value="ECO:0007669"/>
    <property type="project" value="InterPro"/>
</dbReference>
<dbReference type="AlphaFoldDB" id="A0A1V3ZYX4"/>
<dbReference type="InterPro" id="IPR055123">
    <property type="entry name" value="SpnB-like_Rossmann"/>
</dbReference>
<dbReference type="InterPro" id="IPR042104">
    <property type="entry name" value="PKS_dehydratase_sf"/>
</dbReference>